<evidence type="ECO:0000256" key="10">
    <source>
        <dbReference type="ARBA" id="ARBA00050907"/>
    </source>
</evidence>
<feature type="repeat" description="Solcar" evidence="14">
    <location>
        <begin position="122"/>
        <end position="217"/>
    </location>
</feature>
<evidence type="ECO:0000256" key="3">
    <source>
        <dbReference type="ARBA" id="ARBA00022448"/>
    </source>
</evidence>
<dbReference type="FunFam" id="1.50.40.10:FF:000025">
    <property type="entry name" value="mitochondrial folate transporter/carrier"/>
    <property type="match status" value="1"/>
</dbReference>
<organism evidence="16 17">
    <name type="scientific">Pinctada imbricata</name>
    <name type="common">Atlantic pearl-oyster</name>
    <name type="synonym">Pinctada martensii</name>
    <dbReference type="NCBI Taxonomy" id="66713"/>
    <lineage>
        <taxon>Eukaryota</taxon>
        <taxon>Metazoa</taxon>
        <taxon>Spiralia</taxon>
        <taxon>Lophotrochozoa</taxon>
        <taxon>Mollusca</taxon>
        <taxon>Bivalvia</taxon>
        <taxon>Autobranchia</taxon>
        <taxon>Pteriomorphia</taxon>
        <taxon>Pterioida</taxon>
        <taxon>Pterioidea</taxon>
        <taxon>Pteriidae</taxon>
        <taxon>Pinctada</taxon>
    </lineage>
</organism>
<keyword evidence="7" id="KW-1133">Transmembrane helix</keyword>
<dbReference type="GO" id="GO:0015215">
    <property type="term" value="F:nucleotide transmembrane transporter activity"/>
    <property type="evidence" value="ECO:0007669"/>
    <property type="project" value="UniProtKB-ARBA"/>
</dbReference>
<comment type="subcellular location">
    <subcellularLocation>
        <location evidence="1">Mitochondrion inner membrane</location>
        <topology evidence="1">Multi-pass membrane protein</topology>
    </subcellularLocation>
</comment>
<dbReference type="PROSITE" id="PS50920">
    <property type="entry name" value="SOLCAR"/>
    <property type="match status" value="3"/>
</dbReference>
<accession>A0AA88XW72</accession>
<dbReference type="InterPro" id="IPR002067">
    <property type="entry name" value="MCP"/>
</dbReference>
<reference evidence="16" key="1">
    <citation type="submission" date="2019-08" db="EMBL/GenBank/DDBJ databases">
        <title>The improved chromosome-level genome for the pearl oyster Pinctada fucata martensii using PacBio sequencing and Hi-C.</title>
        <authorList>
            <person name="Zheng Z."/>
        </authorList>
    </citation>
    <scope>NUCLEOTIDE SEQUENCE</scope>
    <source>
        <strain evidence="16">ZZ-2019</strain>
        <tissue evidence="16">Adductor muscle</tissue>
    </source>
</reference>
<comment type="caution">
    <text evidence="16">The sequence shown here is derived from an EMBL/GenBank/DDBJ whole genome shotgun (WGS) entry which is preliminary data.</text>
</comment>
<evidence type="ECO:0000256" key="1">
    <source>
        <dbReference type="ARBA" id="ARBA00004448"/>
    </source>
</evidence>
<protein>
    <recommendedName>
        <fullName evidence="12">Solute carrier family 25 member 32</fullName>
    </recommendedName>
    <alternativeName>
        <fullName evidence="13">Mitochondrial FAD transporter</fullName>
    </alternativeName>
</protein>
<keyword evidence="3 15" id="KW-0813">Transport</keyword>
<sequence length="351" mass="39878">MDKKFGSGPFREILRHISYEHLAAGVSGGVVSTLILHPLDLVKIRFQVNEGISVAGVSTPKRPVYRGIGHAFRSIYRSNGFTGLYQGVTPNVWGAGLSWGFYFFFYNTIKVYMQGGDSKTELGPLKHMLAASEAGLLTLILTNPIWVVKTRLCLQYDLPPSKTASQSGTRYNGMVDALIKVYRNEGLRGLYKGFIPGVFGISHGALQFMAYEELKNLYNNHYQRPIDYRLSSLEYLTFAALSKLFAASITYPYQVVRSRQQDQHRTYNGLKDIIAQIYRFEGMRGFYKGSIVYFGHVTPNICIVFLMYEYIVNHKVLNGLFGRIEQKLVDQEKRSRKTSDLIEEPNVIWDS</sequence>
<evidence type="ECO:0000256" key="12">
    <source>
        <dbReference type="ARBA" id="ARBA00070508"/>
    </source>
</evidence>
<comment type="similarity">
    <text evidence="2 15">Belongs to the mitochondrial carrier (TC 2.A.29) family.</text>
</comment>
<evidence type="ECO:0000256" key="8">
    <source>
        <dbReference type="ARBA" id="ARBA00023128"/>
    </source>
</evidence>
<dbReference type="AlphaFoldDB" id="A0AA88XW72"/>
<comment type="function">
    <text evidence="11">Facilitates flavin adenine dinucleotide (FAD) translocation across the mitochondrial inner membrane into the mitochondrial matrix where it acts as a redox cofactor to assist flavoenzyme activities in fundamental metabolic processes including fatty acid beta-oxidation, amino acid and choline metabolism as well as mitochondrial electron transportation. In particular, provides FAD to DLD dehydrogenase of the glycine cleavage system, part of mitochondrial one-carbon metabolic pathway involved in neural tube closure in early embryogenesis.</text>
</comment>
<dbReference type="PRINTS" id="PR00926">
    <property type="entry name" value="MITOCARRIER"/>
</dbReference>
<dbReference type="InterPro" id="IPR044712">
    <property type="entry name" value="SLC25A32-like"/>
</dbReference>
<keyword evidence="9 14" id="KW-0472">Membrane</keyword>
<evidence type="ECO:0000256" key="7">
    <source>
        <dbReference type="ARBA" id="ARBA00022989"/>
    </source>
</evidence>
<dbReference type="PANTHER" id="PTHR45683">
    <property type="entry name" value="MITOCHONDRIAL NICOTINAMIDE ADENINE DINUCLEOTIDE TRANSPORTER 1-RELATED-RELATED"/>
    <property type="match status" value="1"/>
</dbReference>
<dbReference type="GO" id="GO:0005743">
    <property type="term" value="C:mitochondrial inner membrane"/>
    <property type="evidence" value="ECO:0007669"/>
    <property type="project" value="UniProtKB-SubCell"/>
</dbReference>
<keyword evidence="4 14" id="KW-0812">Transmembrane</keyword>
<dbReference type="InterPro" id="IPR023395">
    <property type="entry name" value="MCP_dom_sf"/>
</dbReference>
<feature type="repeat" description="Solcar" evidence="14">
    <location>
        <begin position="230"/>
        <end position="314"/>
    </location>
</feature>
<proteinExistence type="inferred from homology"/>
<keyword evidence="5" id="KW-0677">Repeat</keyword>
<evidence type="ECO:0000313" key="16">
    <source>
        <dbReference type="EMBL" id="KAK3088371.1"/>
    </source>
</evidence>
<evidence type="ECO:0000256" key="13">
    <source>
        <dbReference type="ARBA" id="ARBA00079992"/>
    </source>
</evidence>
<keyword evidence="6" id="KW-0999">Mitochondrion inner membrane</keyword>
<evidence type="ECO:0000256" key="6">
    <source>
        <dbReference type="ARBA" id="ARBA00022792"/>
    </source>
</evidence>
<evidence type="ECO:0000256" key="9">
    <source>
        <dbReference type="ARBA" id="ARBA00023136"/>
    </source>
</evidence>
<keyword evidence="17" id="KW-1185">Reference proteome</keyword>
<evidence type="ECO:0000256" key="15">
    <source>
        <dbReference type="RuleBase" id="RU000488"/>
    </source>
</evidence>
<evidence type="ECO:0000256" key="11">
    <source>
        <dbReference type="ARBA" id="ARBA00058619"/>
    </source>
</evidence>
<evidence type="ECO:0000256" key="2">
    <source>
        <dbReference type="ARBA" id="ARBA00006375"/>
    </source>
</evidence>
<keyword evidence="8" id="KW-0496">Mitochondrion</keyword>
<dbReference type="Pfam" id="PF00153">
    <property type="entry name" value="Mito_carr"/>
    <property type="match status" value="3"/>
</dbReference>
<dbReference type="InterPro" id="IPR018108">
    <property type="entry name" value="MCP_transmembrane"/>
</dbReference>
<dbReference type="SUPFAM" id="SSF103506">
    <property type="entry name" value="Mitochondrial carrier"/>
    <property type="match status" value="1"/>
</dbReference>
<name>A0AA88XW72_PINIB</name>
<dbReference type="GO" id="GO:0015711">
    <property type="term" value="P:organic anion transport"/>
    <property type="evidence" value="ECO:0007669"/>
    <property type="project" value="UniProtKB-ARBA"/>
</dbReference>
<evidence type="ECO:0000256" key="14">
    <source>
        <dbReference type="PROSITE-ProRule" id="PRU00282"/>
    </source>
</evidence>
<comment type="catalytic activity">
    <reaction evidence="10">
        <text>FAD(in) = FAD(out)</text>
        <dbReference type="Rhea" id="RHEA:76535"/>
        <dbReference type="ChEBI" id="CHEBI:57692"/>
    </reaction>
</comment>
<evidence type="ECO:0000256" key="5">
    <source>
        <dbReference type="ARBA" id="ARBA00022737"/>
    </source>
</evidence>
<evidence type="ECO:0000313" key="17">
    <source>
        <dbReference type="Proteomes" id="UP001186944"/>
    </source>
</evidence>
<dbReference type="Proteomes" id="UP001186944">
    <property type="component" value="Unassembled WGS sequence"/>
</dbReference>
<dbReference type="EMBL" id="VSWD01000011">
    <property type="protein sequence ID" value="KAK3088371.1"/>
    <property type="molecule type" value="Genomic_DNA"/>
</dbReference>
<gene>
    <name evidence="16" type="ORF">FSP39_018364</name>
</gene>
<evidence type="ECO:0000256" key="4">
    <source>
        <dbReference type="ARBA" id="ARBA00022692"/>
    </source>
</evidence>
<feature type="repeat" description="Solcar" evidence="14">
    <location>
        <begin position="16"/>
        <end position="112"/>
    </location>
</feature>
<dbReference type="Gene3D" id="1.50.40.10">
    <property type="entry name" value="Mitochondrial carrier domain"/>
    <property type="match status" value="1"/>
</dbReference>